<dbReference type="RefSeq" id="WP_101521592.1">
    <property type="nucleotide sequence ID" value="NZ_PKLZ01000008.1"/>
</dbReference>
<evidence type="ECO:0000313" key="4">
    <source>
        <dbReference type="Proteomes" id="UP000234845"/>
    </source>
</evidence>
<dbReference type="Proteomes" id="UP000234845">
    <property type="component" value="Unassembled WGS sequence"/>
</dbReference>
<dbReference type="Gene3D" id="2.60.300.12">
    <property type="entry name" value="HesB-like domain"/>
    <property type="match status" value="1"/>
</dbReference>
<dbReference type="PANTHER" id="PTHR10072:SF41">
    <property type="entry name" value="IRON-SULFUR CLUSTER ASSEMBLY 1 HOMOLOG, MITOCHONDRIAL"/>
    <property type="match status" value="1"/>
</dbReference>
<dbReference type="GO" id="GO:0016226">
    <property type="term" value="P:iron-sulfur cluster assembly"/>
    <property type="evidence" value="ECO:0007669"/>
    <property type="project" value="InterPro"/>
</dbReference>
<dbReference type="InterPro" id="IPR035903">
    <property type="entry name" value="HesB-like_dom_sf"/>
</dbReference>
<feature type="domain" description="Core" evidence="2">
    <location>
        <begin position="15"/>
        <end position="113"/>
    </location>
</feature>
<evidence type="ECO:0000256" key="1">
    <source>
        <dbReference type="ARBA" id="ARBA00006718"/>
    </source>
</evidence>
<evidence type="ECO:0000259" key="2">
    <source>
        <dbReference type="Pfam" id="PF01521"/>
    </source>
</evidence>
<protein>
    <submittedName>
        <fullName evidence="3">Iron-sulfur cluster assembly accessory protein</fullName>
    </submittedName>
</protein>
<gene>
    <name evidence="3" type="ORF">CWI75_11270</name>
</gene>
<accession>A0A2N5Y1S1</accession>
<dbReference type="InterPro" id="IPR050322">
    <property type="entry name" value="Fe-S_cluster_asmbl/transfer"/>
</dbReference>
<evidence type="ECO:0000313" key="3">
    <source>
        <dbReference type="EMBL" id="PLW82340.1"/>
    </source>
</evidence>
<dbReference type="GO" id="GO:0051537">
    <property type="term" value="F:2 iron, 2 sulfur cluster binding"/>
    <property type="evidence" value="ECO:0007669"/>
    <property type="project" value="TreeGrafter"/>
</dbReference>
<dbReference type="AlphaFoldDB" id="A0A2N5Y1S1"/>
<organism evidence="3 4">
    <name type="scientific">Kineobactrum sediminis</name>
    <dbReference type="NCBI Taxonomy" id="1905677"/>
    <lineage>
        <taxon>Bacteria</taxon>
        <taxon>Pseudomonadati</taxon>
        <taxon>Pseudomonadota</taxon>
        <taxon>Gammaproteobacteria</taxon>
        <taxon>Cellvibrionales</taxon>
        <taxon>Halieaceae</taxon>
        <taxon>Kineobactrum</taxon>
    </lineage>
</organism>
<dbReference type="PANTHER" id="PTHR10072">
    <property type="entry name" value="IRON-SULFUR CLUSTER ASSEMBLY PROTEIN"/>
    <property type="match status" value="1"/>
</dbReference>
<dbReference type="SUPFAM" id="SSF89360">
    <property type="entry name" value="HesB-like domain"/>
    <property type="match status" value="1"/>
</dbReference>
<comment type="caution">
    <text evidence="3">The sequence shown here is derived from an EMBL/GenBank/DDBJ whole genome shotgun (WGS) entry which is preliminary data.</text>
</comment>
<sequence length="118" mass="12752">MSVETFDVTTDAVVISPAAASHLKKQLEQSGKRAVRISVRESGCTGFMYVMDEVDQSATGDLEVHLENGLDVFIDPSSLPVLNGTRVDYEREGVNRTIKFHNPNVTAACGCGESFSIS</sequence>
<dbReference type="NCBIfam" id="TIGR00049">
    <property type="entry name" value="iron-sulfur cluster assembly accessory protein"/>
    <property type="match status" value="1"/>
</dbReference>
<dbReference type="OrthoDB" id="9801228at2"/>
<reference evidence="4" key="1">
    <citation type="submission" date="2017-11" db="EMBL/GenBank/DDBJ databases">
        <title>The draft genome sequence of Chromatocurvus sp. F02.</title>
        <authorList>
            <person name="Du Z.-J."/>
            <person name="Chang Y.-Q."/>
        </authorList>
    </citation>
    <scope>NUCLEOTIDE SEQUENCE [LARGE SCALE GENOMIC DNA]</scope>
    <source>
        <strain evidence="4">F02</strain>
    </source>
</reference>
<dbReference type="GO" id="GO:0005829">
    <property type="term" value="C:cytosol"/>
    <property type="evidence" value="ECO:0007669"/>
    <property type="project" value="TreeGrafter"/>
</dbReference>
<dbReference type="EMBL" id="PKLZ01000008">
    <property type="protein sequence ID" value="PLW82340.1"/>
    <property type="molecule type" value="Genomic_DNA"/>
</dbReference>
<dbReference type="InterPro" id="IPR016092">
    <property type="entry name" value="ATAP"/>
</dbReference>
<dbReference type="Pfam" id="PF01521">
    <property type="entry name" value="Fe-S_biosyn"/>
    <property type="match status" value="1"/>
</dbReference>
<keyword evidence="4" id="KW-1185">Reference proteome</keyword>
<proteinExistence type="inferred from homology"/>
<comment type="similarity">
    <text evidence="1">Belongs to the HesB/IscA family.</text>
</comment>
<name>A0A2N5Y1S1_9GAMM</name>
<dbReference type="InterPro" id="IPR000361">
    <property type="entry name" value="ATAP_core_dom"/>
</dbReference>